<comment type="subunit">
    <text evidence="7">May be part of a spliceosome complex.</text>
</comment>
<comment type="function">
    <text evidence="7">Involved in pre-mRNA splicing.</text>
</comment>
<comment type="caution">
    <text evidence="9">The sequence shown here is derived from an EMBL/GenBank/DDBJ whole genome shotgun (WGS) entry which is preliminary data.</text>
</comment>
<dbReference type="PANTHER" id="PTHR13264:SF5">
    <property type="entry name" value="PRE-MRNA-SPLICING FACTOR SYF2"/>
    <property type="match status" value="1"/>
</dbReference>
<comment type="similarity">
    <text evidence="2 7">Belongs to the SYF2 family.</text>
</comment>
<evidence type="ECO:0000256" key="3">
    <source>
        <dbReference type="ARBA" id="ARBA00022664"/>
    </source>
</evidence>
<keyword evidence="3 7" id="KW-0507">mRNA processing</keyword>
<feature type="compositionally biased region" description="Basic and acidic residues" evidence="8">
    <location>
        <begin position="39"/>
        <end position="57"/>
    </location>
</feature>
<evidence type="ECO:0000256" key="5">
    <source>
        <dbReference type="ARBA" id="ARBA00023187"/>
    </source>
</evidence>
<comment type="subcellular location">
    <subcellularLocation>
        <location evidence="1 7">Nucleus</location>
    </subcellularLocation>
</comment>
<dbReference type="GO" id="GO:0000974">
    <property type="term" value="C:Prp19 complex"/>
    <property type="evidence" value="ECO:0007669"/>
    <property type="project" value="TreeGrafter"/>
</dbReference>
<dbReference type="InterPro" id="IPR013260">
    <property type="entry name" value="mRNA_splic_SYF2"/>
</dbReference>
<evidence type="ECO:0000313" key="10">
    <source>
        <dbReference type="EMBL" id="GMT37209.1"/>
    </source>
</evidence>
<proteinExistence type="inferred from homology"/>
<dbReference type="EMBL" id="BTSY01000006">
    <property type="protein sequence ID" value="GMT32884.1"/>
    <property type="molecule type" value="Genomic_DNA"/>
</dbReference>
<keyword evidence="11" id="KW-1185">Reference proteome</keyword>
<dbReference type="GO" id="GO:0071013">
    <property type="term" value="C:catalytic step 2 spliceosome"/>
    <property type="evidence" value="ECO:0007669"/>
    <property type="project" value="TreeGrafter"/>
</dbReference>
<protein>
    <recommendedName>
        <fullName evidence="7">Pre-mRNA-splicing factor SYF2</fullName>
    </recommendedName>
</protein>
<feature type="region of interest" description="Disordered" evidence="8">
    <location>
        <begin position="1"/>
        <end position="23"/>
    </location>
</feature>
<name>A0AAV5WLA1_9BILA</name>
<dbReference type="Proteomes" id="UP001432322">
    <property type="component" value="Unassembled WGS sequence"/>
</dbReference>
<reference evidence="9" key="1">
    <citation type="submission" date="2023-10" db="EMBL/GenBank/DDBJ databases">
        <title>Genome assembly of Pristionchus species.</title>
        <authorList>
            <person name="Yoshida K."/>
            <person name="Sommer R.J."/>
        </authorList>
    </citation>
    <scope>NUCLEOTIDE SEQUENCE</scope>
    <source>
        <strain evidence="9">RS5133</strain>
    </source>
</reference>
<evidence type="ECO:0000256" key="2">
    <source>
        <dbReference type="ARBA" id="ARBA00010028"/>
    </source>
</evidence>
<evidence type="ECO:0000256" key="1">
    <source>
        <dbReference type="ARBA" id="ARBA00004123"/>
    </source>
</evidence>
<keyword evidence="5 7" id="KW-0508">mRNA splicing</keyword>
<organism evidence="9 11">
    <name type="scientific">Pristionchus fissidentatus</name>
    <dbReference type="NCBI Taxonomy" id="1538716"/>
    <lineage>
        <taxon>Eukaryota</taxon>
        <taxon>Metazoa</taxon>
        <taxon>Ecdysozoa</taxon>
        <taxon>Nematoda</taxon>
        <taxon>Chromadorea</taxon>
        <taxon>Rhabditida</taxon>
        <taxon>Rhabditina</taxon>
        <taxon>Diplogasteromorpha</taxon>
        <taxon>Diplogasteroidea</taxon>
        <taxon>Neodiplogasteridae</taxon>
        <taxon>Pristionchus</taxon>
    </lineage>
</organism>
<keyword evidence="4 7" id="KW-0747">Spliceosome</keyword>
<dbReference type="GO" id="GO:0071014">
    <property type="term" value="C:post-mRNA release spliceosomal complex"/>
    <property type="evidence" value="ECO:0007669"/>
    <property type="project" value="TreeGrafter"/>
</dbReference>
<evidence type="ECO:0000313" key="11">
    <source>
        <dbReference type="Proteomes" id="UP001432322"/>
    </source>
</evidence>
<evidence type="ECO:0000313" key="9">
    <source>
        <dbReference type="EMBL" id="GMT32884.1"/>
    </source>
</evidence>
<gene>
    <name evidence="9" type="ORF">PFISCL1PPCAC_24181</name>
    <name evidence="10" type="ORF">PFISCL1PPCAC_28506</name>
</gene>
<evidence type="ECO:0000256" key="6">
    <source>
        <dbReference type="ARBA" id="ARBA00023242"/>
    </source>
</evidence>
<dbReference type="AlphaFoldDB" id="A0AAV5WLA1"/>
<accession>A0AAV5WLA1</accession>
<evidence type="ECO:0000256" key="8">
    <source>
        <dbReference type="SAM" id="MobiDB-lite"/>
    </source>
</evidence>
<dbReference type="PANTHER" id="PTHR13264">
    <property type="entry name" value="GCIP-INTERACTING PROTEIN P29"/>
    <property type="match status" value="1"/>
</dbReference>
<keyword evidence="6 7" id="KW-0539">Nucleus</keyword>
<evidence type="ECO:0000256" key="4">
    <source>
        <dbReference type="ARBA" id="ARBA00022728"/>
    </source>
</evidence>
<feature type="compositionally biased region" description="Low complexity" evidence="8">
    <location>
        <begin position="1"/>
        <end position="20"/>
    </location>
</feature>
<sequence length="240" mass="27863">STVMAESSAAAAESSSAAMSLEEKKKKFNDRFRALHQKRQEARKMNHEQVVEEDRKSKLPANYESKKARQEWELEEIEAKKKAEEAGEDYNRLKALNTQADIADKVEAARKRKKNPDQGFADYEQMSLRQHQRLTNAMKPDMGTYKKMREFVGSEQFYPSADTLIQGGHYPTSSALDRMSDAANGMAKSREQYHRRRMFDPDAPIDYINEKNRKFNQKLDKYYGKYTEDLRDDIERGTAI</sequence>
<dbReference type="EMBL" id="BTSY01000071">
    <property type="protein sequence ID" value="GMT37209.1"/>
    <property type="molecule type" value="Genomic_DNA"/>
</dbReference>
<feature type="non-terminal residue" evidence="9">
    <location>
        <position position="1"/>
    </location>
</feature>
<dbReference type="GO" id="GO:0000398">
    <property type="term" value="P:mRNA splicing, via spliceosome"/>
    <property type="evidence" value="ECO:0007669"/>
    <property type="project" value="UniProtKB-UniRule"/>
</dbReference>
<feature type="region of interest" description="Disordered" evidence="8">
    <location>
        <begin position="39"/>
        <end position="71"/>
    </location>
</feature>
<evidence type="ECO:0000256" key="7">
    <source>
        <dbReference type="RuleBase" id="RU367148"/>
    </source>
</evidence>
<dbReference type="Pfam" id="PF08231">
    <property type="entry name" value="SYF2"/>
    <property type="match status" value="1"/>
</dbReference>